<evidence type="ECO:0000313" key="2">
    <source>
        <dbReference type="EMBL" id="GDY59650.1"/>
    </source>
</evidence>
<dbReference type="RefSeq" id="WP_137981800.1">
    <property type="nucleotide sequence ID" value="NZ_BAAASO010000111.1"/>
</dbReference>
<dbReference type="AlphaFoldDB" id="A0A4D4LKA1"/>
<evidence type="ECO:0000313" key="3">
    <source>
        <dbReference type="Proteomes" id="UP000301309"/>
    </source>
</evidence>
<dbReference type="Proteomes" id="UP000301309">
    <property type="component" value="Unassembled WGS sequence"/>
</dbReference>
<organism evidence="2 3">
    <name type="scientific">Streptomyces violaceusniger</name>
    <dbReference type="NCBI Taxonomy" id="68280"/>
    <lineage>
        <taxon>Bacteria</taxon>
        <taxon>Bacillati</taxon>
        <taxon>Actinomycetota</taxon>
        <taxon>Actinomycetes</taxon>
        <taxon>Kitasatosporales</taxon>
        <taxon>Streptomycetaceae</taxon>
        <taxon>Streptomyces</taxon>
        <taxon>Streptomyces violaceusniger group</taxon>
    </lineage>
</organism>
<feature type="region of interest" description="Disordered" evidence="1">
    <location>
        <begin position="1"/>
        <end position="29"/>
    </location>
</feature>
<name>A0A4D4LKA1_STRVO</name>
<keyword evidence="3" id="KW-1185">Reference proteome</keyword>
<comment type="caution">
    <text evidence="2">The sequence shown here is derived from an EMBL/GenBank/DDBJ whole genome shotgun (WGS) entry which is preliminary data.</text>
</comment>
<dbReference type="OrthoDB" id="2562278at2"/>
<proteinExistence type="predicted"/>
<evidence type="ECO:0000256" key="1">
    <source>
        <dbReference type="SAM" id="MobiDB-lite"/>
    </source>
</evidence>
<feature type="region of interest" description="Disordered" evidence="1">
    <location>
        <begin position="313"/>
        <end position="339"/>
    </location>
</feature>
<gene>
    <name evidence="2" type="ORF">SVIO_102730</name>
</gene>
<protein>
    <recommendedName>
        <fullName evidence="4">Replication-relaxation</fullName>
    </recommendedName>
</protein>
<evidence type="ECO:0008006" key="4">
    <source>
        <dbReference type="Google" id="ProtNLM"/>
    </source>
</evidence>
<dbReference type="InterPro" id="IPR025855">
    <property type="entry name" value="Replic_Relax"/>
</dbReference>
<feature type="compositionally biased region" description="Polar residues" evidence="1">
    <location>
        <begin position="17"/>
        <end position="28"/>
    </location>
</feature>
<reference evidence="2 3" key="1">
    <citation type="journal article" date="2020" name="Int. J. Syst. Evol. Microbiol.">
        <title>Reclassification of Streptomyces castelarensis and Streptomyces sporoclivatus as later heterotypic synonyms of Streptomyces antimycoticus.</title>
        <authorList>
            <person name="Komaki H."/>
            <person name="Tamura T."/>
        </authorList>
    </citation>
    <scope>NUCLEOTIDE SEQUENCE [LARGE SCALE GENOMIC DNA]</scope>
    <source>
        <strain evidence="2 3">NBRC 13459</strain>
    </source>
</reference>
<dbReference type="Pfam" id="PF13814">
    <property type="entry name" value="Replic_Relax"/>
    <property type="match status" value="1"/>
</dbReference>
<accession>A0A4D4LKA1</accession>
<sequence length="339" mass="37887">MISNPTPQRSLRGHMPQRSTPRSATTSDHLARLAKHLTPRDRWLMRMLFEHKVFTSHQIAALAWPTTRAANLRLLSLYKWRVLDRFQPFVTAGSAPMHYVLDTVGATFLAREDGLDLHELGYRHDRAIGIAHSLRLAHTVGVNTFFTVLSARTRRADTDGELTAWWSEARCHKHFGDIVRPDAYGRWRQHSTEIEWFLEYDCGTEPLSLVARKVSRYARLAATTGITTPVLLWMPSTRRENRARRALTAALAALDQPSLVPLATTSADLVAHPEQSDPAVARWLPLDTANSPQRRLKLAQLGHAWPHLAPITLANTGTTTSSPPPAPVAPAPSSAESRR</sequence>
<dbReference type="EMBL" id="BJHW01000002">
    <property type="protein sequence ID" value="GDY59650.1"/>
    <property type="molecule type" value="Genomic_DNA"/>
</dbReference>